<protein>
    <recommendedName>
        <fullName evidence="4 11">Guanylate kinase</fullName>
        <ecNumber evidence="3 11">2.7.4.8</ecNumber>
    </recommendedName>
    <alternativeName>
        <fullName evidence="9 11">GMP kinase</fullName>
    </alternativeName>
</protein>
<dbReference type="InterPro" id="IPR020590">
    <property type="entry name" value="Guanylate_kinase_CS"/>
</dbReference>
<evidence type="ECO:0000256" key="8">
    <source>
        <dbReference type="ARBA" id="ARBA00022840"/>
    </source>
</evidence>
<dbReference type="GO" id="GO:0004385">
    <property type="term" value="F:GMP kinase activity"/>
    <property type="evidence" value="ECO:0007669"/>
    <property type="project" value="UniProtKB-UniRule"/>
</dbReference>
<evidence type="ECO:0000259" key="12">
    <source>
        <dbReference type="PROSITE" id="PS50052"/>
    </source>
</evidence>
<comment type="function">
    <text evidence="1 11">Essential for recycling GMP and indirectly, cGMP.</text>
</comment>
<evidence type="ECO:0000313" key="14">
    <source>
        <dbReference type="Proteomes" id="UP000183190"/>
    </source>
</evidence>
<dbReference type="PROSITE" id="PS50052">
    <property type="entry name" value="GUANYLATE_KINASE_2"/>
    <property type="match status" value="1"/>
</dbReference>
<keyword evidence="7 11" id="KW-0418">Kinase</keyword>
<reference evidence="13 14" key="1">
    <citation type="submission" date="2016-10" db="EMBL/GenBank/DDBJ databases">
        <authorList>
            <person name="de Groot N.N."/>
        </authorList>
    </citation>
    <scope>NUCLEOTIDE SEQUENCE [LARGE SCALE GENOMIC DNA]</scope>
    <source>
        <strain evidence="13 14">YAD2003</strain>
    </source>
</reference>
<keyword evidence="5 11" id="KW-0808">Transferase</keyword>
<evidence type="ECO:0000256" key="4">
    <source>
        <dbReference type="ARBA" id="ARBA00016296"/>
    </source>
</evidence>
<dbReference type="RefSeq" id="WP_074714552.1">
    <property type="nucleotide sequence ID" value="NZ_FNWV01000002.1"/>
</dbReference>
<dbReference type="InterPro" id="IPR008145">
    <property type="entry name" value="GK/Ca_channel_bsu"/>
</dbReference>
<evidence type="ECO:0000256" key="5">
    <source>
        <dbReference type="ARBA" id="ARBA00022679"/>
    </source>
</evidence>
<dbReference type="FunFam" id="3.30.63.10:FF:000002">
    <property type="entry name" value="Guanylate kinase 1"/>
    <property type="match status" value="1"/>
</dbReference>
<dbReference type="SUPFAM" id="SSF52540">
    <property type="entry name" value="P-loop containing nucleoside triphosphate hydrolases"/>
    <property type="match status" value="1"/>
</dbReference>
<evidence type="ECO:0000256" key="2">
    <source>
        <dbReference type="ARBA" id="ARBA00005790"/>
    </source>
</evidence>
<evidence type="ECO:0000256" key="3">
    <source>
        <dbReference type="ARBA" id="ARBA00012961"/>
    </source>
</evidence>
<dbReference type="GO" id="GO:0005524">
    <property type="term" value="F:ATP binding"/>
    <property type="evidence" value="ECO:0007669"/>
    <property type="project" value="UniProtKB-UniRule"/>
</dbReference>
<dbReference type="InterPro" id="IPR027417">
    <property type="entry name" value="P-loop_NTPase"/>
</dbReference>
<dbReference type="Proteomes" id="UP000183190">
    <property type="component" value="Unassembled WGS sequence"/>
</dbReference>
<evidence type="ECO:0000256" key="10">
    <source>
        <dbReference type="ARBA" id="ARBA00048594"/>
    </source>
</evidence>
<accession>A0A1H6I917</accession>
<evidence type="ECO:0000256" key="6">
    <source>
        <dbReference type="ARBA" id="ARBA00022741"/>
    </source>
</evidence>
<evidence type="ECO:0000313" key="13">
    <source>
        <dbReference type="EMBL" id="SEH45673.1"/>
    </source>
</evidence>
<dbReference type="Gene3D" id="3.40.50.300">
    <property type="entry name" value="P-loop containing nucleotide triphosphate hydrolases"/>
    <property type="match status" value="1"/>
</dbReference>
<feature type="binding site" evidence="11">
    <location>
        <begin position="11"/>
        <end position="18"/>
    </location>
    <ligand>
        <name>ATP</name>
        <dbReference type="ChEBI" id="CHEBI:30616"/>
    </ligand>
</feature>
<dbReference type="PANTHER" id="PTHR23117:SF13">
    <property type="entry name" value="GUANYLATE KINASE"/>
    <property type="match status" value="1"/>
</dbReference>
<dbReference type="NCBIfam" id="TIGR03263">
    <property type="entry name" value="guanyl_kin"/>
    <property type="match status" value="1"/>
</dbReference>
<organism evidence="13 14">
    <name type="scientific">Ruminococcus flavefaciens</name>
    <dbReference type="NCBI Taxonomy" id="1265"/>
    <lineage>
        <taxon>Bacteria</taxon>
        <taxon>Bacillati</taxon>
        <taxon>Bacillota</taxon>
        <taxon>Clostridia</taxon>
        <taxon>Eubacteriales</taxon>
        <taxon>Oscillospiraceae</taxon>
        <taxon>Ruminococcus</taxon>
    </lineage>
</organism>
<dbReference type="EMBL" id="FNWV01000002">
    <property type="protein sequence ID" value="SEH45673.1"/>
    <property type="molecule type" value="Genomic_DNA"/>
</dbReference>
<dbReference type="Pfam" id="PF00625">
    <property type="entry name" value="Guanylate_kin"/>
    <property type="match status" value="1"/>
</dbReference>
<dbReference type="EC" id="2.7.4.8" evidence="3 11"/>
<keyword evidence="11" id="KW-0963">Cytoplasm</keyword>
<keyword evidence="8 11" id="KW-0067">ATP-binding</keyword>
<comment type="similarity">
    <text evidence="2 11">Belongs to the guanylate kinase family.</text>
</comment>
<dbReference type="Gene3D" id="3.30.63.10">
    <property type="entry name" value="Guanylate Kinase phosphate binding domain"/>
    <property type="match status" value="1"/>
</dbReference>
<dbReference type="AlphaFoldDB" id="A0A1H6I917"/>
<evidence type="ECO:0000256" key="7">
    <source>
        <dbReference type="ARBA" id="ARBA00022777"/>
    </source>
</evidence>
<dbReference type="GO" id="GO:0005829">
    <property type="term" value="C:cytosol"/>
    <property type="evidence" value="ECO:0007669"/>
    <property type="project" value="TreeGrafter"/>
</dbReference>
<comment type="subcellular location">
    <subcellularLocation>
        <location evidence="11">Cytoplasm</location>
    </subcellularLocation>
</comment>
<comment type="catalytic activity">
    <reaction evidence="10 11">
        <text>GMP + ATP = GDP + ADP</text>
        <dbReference type="Rhea" id="RHEA:20780"/>
        <dbReference type="ChEBI" id="CHEBI:30616"/>
        <dbReference type="ChEBI" id="CHEBI:58115"/>
        <dbReference type="ChEBI" id="CHEBI:58189"/>
        <dbReference type="ChEBI" id="CHEBI:456216"/>
        <dbReference type="EC" id="2.7.4.8"/>
    </reaction>
</comment>
<sequence>MNKGRLIVFSAPSGCGKGTMLEEILKDQRFAVSVSATTRAPREGEKDGVNYHFLTREDFEQRIADGKFIEHAEYCQNLYGTLSSEVDGRLEKGLNVILEIEPQGAMKIREKRPDALFIFIVPPSIGELRRRLKKRGTETDEVIEERISKAAWEISQAEKYDYIIVNDALEDAISDFFAVIRGEQLKKEFSGDIIEEVLKNA</sequence>
<name>A0A1H6I917_RUMFL</name>
<feature type="domain" description="Guanylate kinase-like" evidence="12">
    <location>
        <begin position="4"/>
        <end position="181"/>
    </location>
</feature>
<evidence type="ECO:0000256" key="1">
    <source>
        <dbReference type="ARBA" id="ARBA00003531"/>
    </source>
</evidence>
<dbReference type="HAMAP" id="MF_00328">
    <property type="entry name" value="Guanylate_kinase"/>
    <property type="match status" value="1"/>
</dbReference>
<dbReference type="CDD" id="cd00071">
    <property type="entry name" value="GMPK"/>
    <property type="match status" value="1"/>
</dbReference>
<dbReference type="InterPro" id="IPR017665">
    <property type="entry name" value="Guanylate_kinase"/>
</dbReference>
<keyword evidence="6 11" id="KW-0547">Nucleotide-binding</keyword>
<proteinExistence type="inferred from homology"/>
<dbReference type="OrthoDB" id="9808150at2"/>
<gene>
    <name evidence="11" type="primary">gmk</name>
    <name evidence="13" type="ORF">SAMN02910265_00746</name>
</gene>
<evidence type="ECO:0000256" key="11">
    <source>
        <dbReference type="HAMAP-Rule" id="MF_00328"/>
    </source>
</evidence>
<dbReference type="PROSITE" id="PS00856">
    <property type="entry name" value="GUANYLATE_KINASE_1"/>
    <property type="match status" value="1"/>
</dbReference>
<dbReference type="PANTHER" id="PTHR23117">
    <property type="entry name" value="GUANYLATE KINASE-RELATED"/>
    <property type="match status" value="1"/>
</dbReference>
<dbReference type="InterPro" id="IPR008144">
    <property type="entry name" value="Guanylate_kin-like_dom"/>
</dbReference>
<dbReference type="SMART" id="SM00072">
    <property type="entry name" value="GuKc"/>
    <property type="match status" value="1"/>
</dbReference>
<evidence type="ECO:0000256" key="9">
    <source>
        <dbReference type="ARBA" id="ARBA00030128"/>
    </source>
</evidence>